<dbReference type="RefSeq" id="XP_024737998.1">
    <property type="nucleotide sequence ID" value="XM_024882889.1"/>
</dbReference>
<evidence type="ECO:0000313" key="2">
    <source>
        <dbReference type="EMBL" id="PMD61094.1"/>
    </source>
</evidence>
<protein>
    <submittedName>
        <fullName evidence="2">Uncharacterized protein</fullName>
    </submittedName>
</protein>
<evidence type="ECO:0000256" key="1">
    <source>
        <dbReference type="SAM" id="MobiDB-lite"/>
    </source>
</evidence>
<gene>
    <name evidence="2" type="ORF">K444DRAFT_628181</name>
</gene>
<keyword evidence="3" id="KW-1185">Reference proteome</keyword>
<organism evidence="2 3">
    <name type="scientific">Hyaloscypha bicolor E</name>
    <dbReference type="NCBI Taxonomy" id="1095630"/>
    <lineage>
        <taxon>Eukaryota</taxon>
        <taxon>Fungi</taxon>
        <taxon>Dikarya</taxon>
        <taxon>Ascomycota</taxon>
        <taxon>Pezizomycotina</taxon>
        <taxon>Leotiomycetes</taxon>
        <taxon>Helotiales</taxon>
        <taxon>Hyaloscyphaceae</taxon>
        <taxon>Hyaloscypha</taxon>
        <taxon>Hyaloscypha bicolor</taxon>
    </lineage>
</organism>
<dbReference type="Proteomes" id="UP000235371">
    <property type="component" value="Unassembled WGS sequence"/>
</dbReference>
<sequence>MPLKKRNLNVDSGASGTKDDMRGNKDPFEPHFGPNSCKSFSKYANKILIKWNCIKVLQEGGQEKCAVANDELDLVRSLKGQGYYVPPRGAIRVPVEEPWEVRGGPYDVYEPDGHLRDGTTWCKSTSSDSSLKLCRLAFDDLRFLFFCPINAKIGDIVREFPNSDVLFVLRMTASTDAVSNTSYVPVGRAWIFLAPGPGQLLRWPANKNSQVNNILNLVALQFLPGTQQLAALKERLTKDHFLN</sequence>
<evidence type="ECO:0000313" key="3">
    <source>
        <dbReference type="Proteomes" id="UP000235371"/>
    </source>
</evidence>
<dbReference type="InParanoid" id="A0A2J6TDI6"/>
<dbReference type="GeneID" id="36590966"/>
<name>A0A2J6TDI6_9HELO</name>
<feature type="region of interest" description="Disordered" evidence="1">
    <location>
        <begin position="1"/>
        <end position="30"/>
    </location>
</feature>
<dbReference type="AlphaFoldDB" id="A0A2J6TDI6"/>
<proteinExistence type="predicted"/>
<reference evidence="2 3" key="1">
    <citation type="submission" date="2016-04" db="EMBL/GenBank/DDBJ databases">
        <title>A degradative enzymes factory behind the ericoid mycorrhizal symbiosis.</title>
        <authorList>
            <consortium name="DOE Joint Genome Institute"/>
            <person name="Martino E."/>
            <person name="Morin E."/>
            <person name="Grelet G."/>
            <person name="Kuo A."/>
            <person name="Kohler A."/>
            <person name="Daghino S."/>
            <person name="Barry K."/>
            <person name="Choi C."/>
            <person name="Cichocki N."/>
            <person name="Clum A."/>
            <person name="Copeland A."/>
            <person name="Hainaut M."/>
            <person name="Haridas S."/>
            <person name="Labutti K."/>
            <person name="Lindquist E."/>
            <person name="Lipzen A."/>
            <person name="Khouja H.-R."/>
            <person name="Murat C."/>
            <person name="Ohm R."/>
            <person name="Olson A."/>
            <person name="Spatafora J."/>
            <person name="Veneault-Fourrey C."/>
            <person name="Henrissat B."/>
            <person name="Grigoriev I."/>
            <person name="Martin F."/>
            <person name="Perotto S."/>
        </authorList>
    </citation>
    <scope>NUCLEOTIDE SEQUENCE [LARGE SCALE GENOMIC DNA]</scope>
    <source>
        <strain evidence="2 3">E</strain>
    </source>
</reference>
<accession>A0A2J6TDI6</accession>
<dbReference type="EMBL" id="KZ613786">
    <property type="protein sequence ID" value="PMD61094.1"/>
    <property type="molecule type" value="Genomic_DNA"/>
</dbReference>
<feature type="compositionally biased region" description="Basic and acidic residues" evidence="1">
    <location>
        <begin position="17"/>
        <end position="29"/>
    </location>
</feature>